<organism evidence="4 5">
    <name type="scientific">Candidatus Methylocalor cossyra</name>
    <dbReference type="NCBI Taxonomy" id="3108543"/>
    <lineage>
        <taxon>Bacteria</taxon>
        <taxon>Pseudomonadati</taxon>
        <taxon>Pseudomonadota</taxon>
        <taxon>Gammaproteobacteria</taxon>
        <taxon>Methylococcales</taxon>
        <taxon>Methylococcaceae</taxon>
        <taxon>Candidatus Methylocalor</taxon>
    </lineage>
</organism>
<feature type="domain" description="AB hydrolase-1" evidence="2">
    <location>
        <begin position="31"/>
        <end position="148"/>
    </location>
</feature>
<gene>
    <name evidence="4" type="ORF">MECH1_V1_1233</name>
</gene>
<dbReference type="Pfam" id="PF00561">
    <property type="entry name" value="Abhydrolase_1"/>
    <property type="match status" value="1"/>
</dbReference>
<dbReference type="InterPro" id="IPR029058">
    <property type="entry name" value="AB_hydrolase_fold"/>
</dbReference>
<proteinExistence type="predicted"/>
<dbReference type="InterPro" id="IPR050228">
    <property type="entry name" value="Carboxylesterase_BioH"/>
</dbReference>
<evidence type="ECO:0000259" key="2">
    <source>
        <dbReference type="Pfam" id="PF00561"/>
    </source>
</evidence>
<dbReference type="Gene3D" id="3.40.50.1820">
    <property type="entry name" value="alpha/beta hydrolase"/>
    <property type="match status" value="1"/>
</dbReference>
<dbReference type="PRINTS" id="PR00111">
    <property type="entry name" value="ABHYDROLASE"/>
</dbReference>
<dbReference type="Pfam" id="PF08386">
    <property type="entry name" value="Abhydrolase_4"/>
    <property type="match status" value="1"/>
</dbReference>
<feature type="region of interest" description="Disordered" evidence="1">
    <location>
        <begin position="253"/>
        <end position="274"/>
    </location>
</feature>
<name>A0ABM9NHB8_9GAMM</name>
<keyword evidence="5" id="KW-1185">Reference proteome</keyword>
<dbReference type="InterPro" id="IPR000073">
    <property type="entry name" value="AB_hydrolase_1"/>
</dbReference>
<dbReference type="SUPFAM" id="SSF53474">
    <property type="entry name" value="alpha/beta-Hydrolases"/>
    <property type="match status" value="1"/>
</dbReference>
<evidence type="ECO:0000259" key="3">
    <source>
        <dbReference type="Pfam" id="PF08386"/>
    </source>
</evidence>
<dbReference type="InterPro" id="IPR013595">
    <property type="entry name" value="Pept_S33_TAP-like_C"/>
</dbReference>
<sequence length="737" mass="81872">MGQPEFHTVWAEVKGVPVYAVASVRPHPDAKPVVLVHGLGLSGAYLLPTARLLARDYWVWVPDLPGFGQSGKPAQVLDVGALAEALAEWMAAVGLPRAALLGNSFGCQIIVECAARHPQRVERAILQGPTTPQEERTGLWQFLRWRQNPNPGMTALVLRDYRAAGLDRVVKTFRYCLQHPMEERLALLPMPVLVVRGSRDPICRHGWAEELVQRLPQGRLVVIPGVHHTLEFTHPLELVRVCRPFLEGRALPATAERLTRPPQPSAEAPERPPLAQFDSASAMVRALGAYLDGRDFPLLGAYPAGTEAGWRALGSGVNAVPEGIRRWVYRVGGQREAVAPERLGAVRGERLAQWAVECYPGKRYPAAMVGSSNGALLHLAAALGIPWLPQTFLIPVRRGGRDPARPGAELDWGRGPGARLLAANPDLVLHHMHDPNQDYLMIQGMGYFRVKFRRLPPNYRRFLVETLAPGATLFSVECQLRWPTATVAERHVFQAGALGGLPPEAYERGGNGLAEFLARQGADPGRWDPPRPDGEHPEAEWGFTPELAEDLAALARQQGYRWVRVVFEHPEDPSPLVADFFRAWYRRRRLLAERLVVANFILMEPYWTLRTGSVPFWTVFDVEPSAARLESYLAGTDAYDEIYLWRFPHGVRSAGRASVERWRSVLARARKRGGFLGQDLGRYPGDFAALVRYHGSLPAATPARYPLPGPVSLGELDSFLERAGNRYAVRFLEQDQG</sequence>
<evidence type="ECO:0000256" key="1">
    <source>
        <dbReference type="SAM" id="MobiDB-lite"/>
    </source>
</evidence>
<dbReference type="PANTHER" id="PTHR43194">
    <property type="entry name" value="HYDROLASE ALPHA/BETA FOLD FAMILY"/>
    <property type="match status" value="1"/>
</dbReference>
<evidence type="ECO:0000313" key="5">
    <source>
        <dbReference type="Proteomes" id="UP001497493"/>
    </source>
</evidence>
<evidence type="ECO:0000313" key="4">
    <source>
        <dbReference type="EMBL" id="CAL1240009.1"/>
    </source>
</evidence>
<dbReference type="EMBL" id="OZ026884">
    <property type="protein sequence ID" value="CAL1240009.1"/>
    <property type="molecule type" value="Genomic_DNA"/>
</dbReference>
<feature type="domain" description="Peptidase S33 tripeptidyl aminopeptidase-like C-terminal" evidence="3">
    <location>
        <begin position="182"/>
        <end position="230"/>
    </location>
</feature>
<dbReference type="RefSeq" id="WP_348759527.1">
    <property type="nucleotide sequence ID" value="NZ_OZ026884.1"/>
</dbReference>
<dbReference type="PANTHER" id="PTHR43194:SF5">
    <property type="entry name" value="PIMELOYL-[ACYL-CARRIER PROTEIN] METHYL ESTER ESTERASE"/>
    <property type="match status" value="1"/>
</dbReference>
<keyword evidence="4" id="KW-0378">Hydrolase</keyword>
<dbReference type="Proteomes" id="UP001497493">
    <property type="component" value="Chromosome"/>
</dbReference>
<reference evidence="4 5" key="1">
    <citation type="submission" date="2024-04" db="EMBL/GenBank/DDBJ databases">
        <authorList>
            <person name="Cremers G."/>
        </authorList>
    </citation>
    <scope>NUCLEOTIDE SEQUENCE [LARGE SCALE GENOMIC DNA]</scope>
    <source>
        <strain evidence="4">MeCH1-AG</strain>
    </source>
</reference>
<protein>
    <submittedName>
        <fullName evidence="4">AB hydrolase-1 domain-containing protein</fullName>
    </submittedName>
</protein>
<accession>A0ABM9NHB8</accession>
<dbReference type="GO" id="GO:0016787">
    <property type="term" value="F:hydrolase activity"/>
    <property type="evidence" value="ECO:0007669"/>
    <property type="project" value="UniProtKB-KW"/>
</dbReference>